<name>A0A8H4KIG1_9HYPO</name>
<dbReference type="Proteomes" id="UP000605986">
    <property type="component" value="Unassembled WGS sequence"/>
</dbReference>
<evidence type="ECO:0000313" key="2">
    <source>
        <dbReference type="EMBL" id="KAF4451885.1"/>
    </source>
</evidence>
<organism evidence="2 3">
    <name type="scientific">Fusarium austroafricanum</name>
    <dbReference type="NCBI Taxonomy" id="2364996"/>
    <lineage>
        <taxon>Eukaryota</taxon>
        <taxon>Fungi</taxon>
        <taxon>Dikarya</taxon>
        <taxon>Ascomycota</taxon>
        <taxon>Pezizomycotina</taxon>
        <taxon>Sordariomycetes</taxon>
        <taxon>Hypocreomycetidae</taxon>
        <taxon>Hypocreales</taxon>
        <taxon>Nectriaceae</taxon>
        <taxon>Fusarium</taxon>
        <taxon>Fusarium concolor species complex</taxon>
    </lineage>
</organism>
<evidence type="ECO:0000313" key="3">
    <source>
        <dbReference type="Proteomes" id="UP000605986"/>
    </source>
</evidence>
<dbReference type="EMBL" id="JAADJG010000208">
    <property type="protein sequence ID" value="KAF4451885.1"/>
    <property type="molecule type" value="Genomic_DNA"/>
</dbReference>
<dbReference type="OrthoDB" id="5097987at2759"/>
<feature type="region of interest" description="Disordered" evidence="1">
    <location>
        <begin position="112"/>
        <end position="261"/>
    </location>
</feature>
<feature type="compositionally biased region" description="Basic and acidic residues" evidence="1">
    <location>
        <begin position="55"/>
        <end position="67"/>
    </location>
</feature>
<feature type="compositionally biased region" description="Polar residues" evidence="1">
    <location>
        <begin position="44"/>
        <end position="54"/>
    </location>
</feature>
<keyword evidence="3" id="KW-1185">Reference proteome</keyword>
<gene>
    <name evidence="2" type="ORF">F53441_5204</name>
</gene>
<evidence type="ECO:0000256" key="1">
    <source>
        <dbReference type="SAM" id="MobiDB-lite"/>
    </source>
</evidence>
<comment type="caution">
    <text evidence="2">The sequence shown here is derived from an EMBL/GenBank/DDBJ whole genome shotgun (WGS) entry which is preliminary data.</text>
</comment>
<proteinExistence type="predicted"/>
<sequence length="261" mass="29827">MLERSTAVDGSPGVNIFSTPRTSISYDSDYSRSPSQSRRSSQPMNYYSASINKNSTDEHHSRADPHSYAHTSESSYATKSPSVNEEAMRLNRRKNQEDGNSDEGYLSAYDRQKHRHNGHRRSTHHKAQQRQRNERRNDARSRSLRHTKHPAIPQDTPLSPKSNNSKMAVVKSVKRHNNNGTTWRRFGLGKSKKNEQSEKESPGKTEDKPMRKSKWKFWAKQEPDTTGEAICDPKISRAKDTDNPEIKVTPVSNPDVLDQLE</sequence>
<accession>A0A8H4KIG1</accession>
<dbReference type="AlphaFoldDB" id="A0A8H4KIG1"/>
<feature type="compositionally biased region" description="Basic and acidic residues" evidence="1">
    <location>
        <begin position="234"/>
        <end position="245"/>
    </location>
</feature>
<feature type="compositionally biased region" description="Basic and acidic residues" evidence="1">
    <location>
        <begin position="192"/>
        <end position="210"/>
    </location>
</feature>
<feature type="compositionally biased region" description="Polar residues" evidence="1">
    <location>
        <begin position="69"/>
        <end position="83"/>
    </location>
</feature>
<feature type="region of interest" description="Disordered" evidence="1">
    <location>
        <begin position="1"/>
        <end position="84"/>
    </location>
</feature>
<protein>
    <submittedName>
        <fullName evidence="2">Uncharacterized protein</fullName>
    </submittedName>
</protein>
<reference evidence="2" key="1">
    <citation type="submission" date="2020-01" db="EMBL/GenBank/DDBJ databases">
        <title>Identification and distribution of gene clusters putatively required for synthesis of sphingolipid metabolism inhibitors in phylogenetically diverse species of the filamentous fungus Fusarium.</title>
        <authorList>
            <person name="Kim H.-S."/>
            <person name="Busman M."/>
            <person name="Brown D.W."/>
            <person name="Divon H."/>
            <person name="Uhlig S."/>
            <person name="Proctor R.H."/>
        </authorList>
    </citation>
    <scope>NUCLEOTIDE SEQUENCE</scope>
    <source>
        <strain evidence="2">NRRL 53441</strain>
    </source>
</reference>
<feature type="compositionally biased region" description="Basic residues" evidence="1">
    <location>
        <begin position="112"/>
        <end position="129"/>
    </location>
</feature>
<feature type="compositionally biased region" description="Low complexity" evidence="1">
    <location>
        <begin position="25"/>
        <end position="43"/>
    </location>
</feature>
<feature type="compositionally biased region" description="Basic and acidic residues" evidence="1">
    <location>
        <begin position="131"/>
        <end position="141"/>
    </location>
</feature>
<feature type="compositionally biased region" description="Polar residues" evidence="1">
    <location>
        <begin position="156"/>
        <end position="166"/>
    </location>
</feature>